<dbReference type="Proteomes" id="UP000175691">
    <property type="component" value="Unassembled WGS sequence"/>
</dbReference>
<gene>
    <name evidence="2" type="ORF">BFC18_12615</name>
</gene>
<dbReference type="STRING" id="1656094.BFC18_12615"/>
<dbReference type="InterPro" id="IPR017467">
    <property type="entry name" value="CHP03016_PEP-CTERM"/>
</dbReference>
<dbReference type="SUPFAM" id="SSF56935">
    <property type="entry name" value="Porins"/>
    <property type="match status" value="1"/>
</dbReference>
<protein>
    <recommendedName>
        <fullName evidence="4">TIGR03016 family PEP-CTERM system-associated outer membrane protein</fullName>
    </recommendedName>
</protein>
<keyword evidence="1" id="KW-0732">Signal</keyword>
<evidence type="ECO:0000256" key="1">
    <source>
        <dbReference type="SAM" id="SignalP"/>
    </source>
</evidence>
<name>A0A1E7ZAW8_9ALTE</name>
<evidence type="ECO:0008006" key="4">
    <source>
        <dbReference type="Google" id="ProtNLM"/>
    </source>
</evidence>
<keyword evidence="3" id="KW-1185">Reference proteome</keyword>
<feature type="signal peptide" evidence="1">
    <location>
        <begin position="1"/>
        <end position="41"/>
    </location>
</feature>
<evidence type="ECO:0000313" key="3">
    <source>
        <dbReference type="Proteomes" id="UP000175691"/>
    </source>
</evidence>
<comment type="caution">
    <text evidence="2">The sequence shown here is derived from an EMBL/GenBank/DDBJ whole genome shotgun (WGS) entry which is preliminary data.</text>
</comment>
<feature type="chain" id="PRO_5009209614" description="TIGR03016 family PEP-CTERM system-associated outer membrane protein" evidence="1">
    <location>
        <begin position="42"/>
        <end position="559"/>
    </location>
</feature>
<accession>A0A1E7ZAW8</accession>
<dbReference type="EMBL" id="MDHN01000028">
    <property type="protein sequence ID" value="OFC70591.1"/>
    <property type="molecule type" value="Genomic_DNA"/>
</dbReference>
<evidence type="ECO:0000313" key="2">
    <source>
        <dbReference type="EMBL" id="OFC70591.1"/>
    </source>
</evidence>
<organism evidence="2 3">
    <name type="scientific">Alteromonas confluentis</name>
    <dbReference type="NCBI Taxonomy" id="1656094"/>
    <lineage>
        <taxon>Bacteria</taxon>
        <taxon>Pseudomonadati</taxon>
        <taxon>Pseudomonadota</taxon>
        <taxon>Gammaproteobacteria</taxon>
        <taxon>Alteromonadales</taxon>
        <taxon>Alteromonadaceae</taxon>
        <taxon>Alteromonas/Salinimonas group</taxon>
        <taxon>Alteromonas</taxon>
    </lineage>
</organism>
<dbReference type="NCBIfam" id="TIGR03016">
    <property type="entry name" value="pepcterm_hypo_1"/>
    <property type="match status" value="1"/>
</dbReference>
<sequence>MDITTQKGKTLSMRASQRNKKNWLPVLSPLALVLTAHFAHAEGLNVSASVEAKSLLQNRHSDVRNEELLTLAVTPEGRIGYTSRTFRGYVTGSVTQMERDSDDVVRKDTYAEYGYGASWEAIDNLLTLETRGSQRFLDNTGANFLISDYFLYAEELVKVETQSYSAKLTLPQGDYIAGGGSVNYSTGDSSESEFRPTTTFNNDSMTSDFYLMNGNDAQNYFWTATGMYRDLERDEQTSNGDYSGTYLTGSLDSMVYGPIGIRLNASYDANELTDRTDEFSNKRQFRSYGVGLTYRQDAGHYVAITANKVNSDVERDDGDIFVGIDTRWAITPRTSFQATYGRRFYGKSGSAALTYNSRKIRGALRYNEQVTSYSQLVANPQSLGIFVCPIGQFTAADCFQPPSLNYTPGEGEQFLQFIDSGIELSNAVILRKSAAAEMGLQGRRATVLLNLQYADDNFLEFNRQRTIYSATVSGTYELGRNTTLLGSLRYGTTEQDNGSTASDNEQWLVSTGLRRKFGKSLSGDIEAGYIKRSGTLATSVYGPNYDERRITLTVRYEYE</sequence>
<proteinExistence type="predicted"/>
<dbReference type="RefSeq" id="WP_070125664.1">
    <property type="nucleotide sequence ID" value="NZ_MDHN01000028.1"/>
</dbReference>
<dbReference type="AlphaFoldDB" id="A0A1E7ZAW8"/>
<reference evidence="2 3" key="1">
    <citation type="submission" date="2016-08" db="EMBL/GenBank/DDBJ databases">
        <authorList>
            <person name="Seilhamer J.J."/>
        </authorList>
    </citation>
    <scope>NUCLEOTIDE SEQUENCE [LARGE SCALE GENOMIC DNA]</scope>
    <source>
        <strain evidence="2 3">KCTC 42603</strain>
    </source>
</reference>